<evidence type="ECO:0000313" key="3">
    <source>
        <dbReference type="Proteomes" id="UP000192927"/>
    </source>
</evidence>
<dbReference type="EMBL" id="FWEW01000062">
    <property type="protein sequence ID" value="SLM33601.1"/>
    <property type="molecule type" value="Genomic_DNA"/>
</dbReference>
<keyword evidence="3" id="KW-1185">Reference proteome</keyword>
<organism evidence="2 3">
    <name type="scientific">Lasallia pustulata</name>
    <dbReference type="NCBI Taxonomy" id="136370"/>
    <lineage>
        <taxon>Eukaryota</taxon>
        <taxon>Fungi</taxon>
        <taxon>Dikarya</taxon>
        <taxon>Ascomycota</taxon>
        <taxon>Pezizomycotina</taxon>
        <taxon>Lecanoromycetes</taxon>
        <taxon>OSLEUM clade</taxon>
        <taxon>Umbilicariomycetidae</taxon>
        <taxon>Umbilicariales</taxon>
        <taxon>Umbilicariaceae</taxon>
        <taxon>Lasallia</taxon>
    </lineage>
</organism>
<evidence type="ECO:0000256" key="1">
    <source>
        <dbReference type="SAM" id="MobiDB-lite"/>
    </source>
</evidence>
<name>A0A1W5CS13_9LECA</name>
<proteinExistence type="predicted"/>
<reference evidence="3" key="1">
    <citation type="submission" date="2017-03" db="EMBL/GenBank/DDBJ databases">
        <authorList>
            <person name="Sharma R."/>
            <person name="Thines M."/>
        </authorList>
    </citation>
    <scope>NUCLEOTIDE SEQUENCE [LARGE SCALE GENOMIC DNA]</scope>
</reference>
<protein>
    <submittedName>
        <fullName evidence="2">Uncharacterized protein</fullName>
    </submittedName>
</protein>
<dbReference type="AlphaFoldDB" id="A0A1W5CS13"/>
<feature type="region of interest" description="Disordered" evidence="1">
    <location>
        <begin position="313"/>
        <end position="351"/>
    </location>
</feature>
<sequence length="485" mass="53273">MSPQPSLEDETLSSPFTFRARPKSLPSYRSSKALPYELREHCIIYFEEALYCQALTLLISLLTSGNSSNQISAAFVPPTQHLALAATLALHPSLTTRARSADRLQAANLALRYLRLVHQHVGPINANFHEAFAFTSAGTSSRRGGSARRRTGDDASPVAQDAENVNTELANVESVWARAEDFWHVVGWAFNCSVLHKRRWERWRVWLEYMVQVLEDDWNLRRNMAHTDKVDGGEDPREGSLIVAYLGADGSRTGKERRVVRAIFADGSPRALTEFKEIWRHEPLSLKKDDATTKKLETKVNIDADIYGDYLHDDSSSDLEGPGSPTTSSAAGPSSVPSSAPSLPSGSNPLGGPSSVTLRLRLLSLLSALTATLPSSPTPITTLYDLYLTQIRPLPLPTFSTLLSYPSLKHFAPSAASSLTQFILRSLISSSAPLPAKDDLTLEVLEQSYLPYAANTSSVADNAKVSLCVEALLRLWDEYSRLHGN</sequence>
<feature type="compositionally biased region" description="Low complexity" evidence="1">
    <location>
        <begin position="321"/>
        <end position="351"/>
    </location>
</feature>
<accession>A0A1W5CS13</accession>
<feature type="region of interest" description="Disordered" evidence="1">
    <location>
        <begin position="138"/>
        <end position="159"/>
    </location>
</feature>
<dbReference type="Proteomes" id="UP000192927">
    <property type="component" value="Unassembled WGS sequence"/>
</dbReference>
<evidence type="ECO:0000313" key="2">
    <source>
        <dbReference type="EMBL" id="SLM33601.1"/>
    </source>
</evidence>